<protein>
    <recommendedName>
        <fullName evidence="9">DUF676 domain-containing protein</fullName>
    </recommendedName>
</protein>
<keyword evidence="4" id="KW-0256">Endoplasmic reticulum</keyword>
<evidence type="ECO:0000256" key="3">
    <source>
        <dbReference type="ARBA" id="ARBA00004370"/>
    </source>
</evidence>
<evidence type="ECO:0000313" key="7">
    <source>
        <dbReference type="EMBL" id="KAH6697153.1"/>
    </source>
</evidence>
<evidence type="ECO:0000313" key="8">
    <source>
        <dbReference type="Proteomes" id="UP000770015"/>
    </source>
</evidence>
<name>A0A9P8VMG5_9PEZI</name>
<proteinExistence type="predicted"/>
<dbReference type="GO" id="GO:0005739">
    <property type="term" value="C:mitochondrion"/>
    <property type="evidence" value="ECO:0007669"/>
    <property type="project" value="UniProtKB-SubCell"/>
</dbReference>
<dbReference type="GO" id="GO:0016020">
    <property type="term" value="C:membrane"/>
    <property type="evidence" value="ECO:0007669"/>
    <property type="project" value="UniProtKB-SubCell"/>
</dbReference>
<evidence type="ECO:0000256" key="2">
    <source>
        <dbReference type="ARBA" id="ARBA00004240"/>
    </source>
</evidence>
<dbReference type="OrthoDB" id="7464126at2759"/>
<dbReference type="InterPro" id="IPR052374">
    <property type="entry name" value="SERAC1"/>
</dbReference>
<dbReference type="AlphaFoldDB" id="A0A9P8VMG5"/>
<evidence type="ECO:0000256" key="4">
    <source>
        <dbReference type="ARBA" id="ARBA00022824"/>
    </source>
</evidence>
<dbReference type="Gene3D" id="3.40.50.1820">
    <property type="entry name" value="alpha/beta hydrolase"/>
    <property type="match status" value="1"/>
</dbReference>
<sequence>MAVRVNSLGFTALHNPTFPELDIVFVHGLQGHPRRTWTYSDGKDEHLDVNDAQTGAIKTLKRLFKRRSRNAATPTGSTPSYAGAGGTRPDIFWPEDLLPNLEACKQARILTYGYDSRLFDLVKKVNFSEISSQGETFLNGLARVRADYNNRPLMFIAHSLGGLLVKIALNESRKKSTNPTAKDKYDIVNSTFAVIFFGTPHRGASIADLGLKIIRVAAAATHMSYNPSIIKTLDQNSETLKGLRKDFIDTLDYMITRNNFESSTFQENQGLSNVPGFKGKVVEDDSSELERNDRNDHIEADHMGMCRFSGSDDPGFAVFSGETGSICQLAHVQRRDTDRGYTGMAFYCQGHV</sequence>
<dbReference type="InterPro" id="IPR029058">
    <property type="entry name" value="AB_hydrolase_fold"/>
</dbReference>
<dbReference type="PANTHER" id="PTHR48182">
    <property type="entry name" value="PROTEIN SERAC1"/>
    <property type="match status" value="1"/>
</dbReference>
<comment type="caution">
    <text evidence="7">The sequence shown here is derived from an EMBL/GenBank/DDBJ whole genome shotgun (WGS) entry which is preliminary data.</text>
</comment>
<keyword evidence="6" id="KW-0472">Membrane</keyword>
<keyword evidence="5" id="KW-0496">Mitochondrion</keyword>
<evidence type="ECO:0008006" key="9">
    <source>
        <dbReference type="Google" id="ProtNLM"/>
    </source>
</evidence>
<evidence type="ECO:0000256" key="6">
    <source>
        <dbReference type="ARBA" id="ARBA00023136"/>
    </source>
</evidence>
<dbReference type="GO" id="GO:0005783">
    <property type="term" value="C:endoplasmic reticulum"/>
    <property type="evidence" value="ECO:0007669"/>
    <property type="project" value="UniProtKB-SubCell"/>
</dbReference>
<comment type="subcellular location">
    <subcellularLocation>
        <location evidence="2">Endoplasmic reticulum</location>
    </subcellularLocation>
    <subcellularLocation>
        <location evidence="3">Membrane</location>
    </subcellularLocation>
    <subcellularLocation>
        <location evidence="1">Mitochondrion</location>
    </subcellularLocation>
</comment>
<evidence type="ECO:0000256" key="5">
    <source>
        <dbReference type="ARBA" id="ARBA00023128"/>
    </source>
</evidence>
<dbReference type="PANTHER" id="PTHR48182:SF2">
    <property type="entry name" value="PROTEIN SERAC1"/>
    <property type="match status" value="1"/>
</dbReference>
<keyword evidence="8" id="KW-1185">Reference proteome</keyword>
<dbReference type="SUPFAM" id="SSF53474">
    <property type="entry name" value="alpha/beta-Hydrolases"/>
    <property type="match status" value="1"/>
</dbReference>
<reference evidence="7" key="1">
    <citation type="journal article" date="2021" name="Nat. Commun.">
        <title>Genetic determinants of endophytism in the Arabidopsis root mycobiome.</title>
        <authorList>
            <person name="Mesny F."/>
            <person name="Miyauchi S."/>
            <person name="Thiergart T."/>
            <person name="Pickel B."/>
            <person name="Atanasova L."/>
            <person name="Karlsson M."/>
            <person name="Huettel B."/>
            <person name="Barry K.W."/>
            <person name="Haridas S."/>
            <person name="Chen C."/>
            <person name="Bauer D."/>
            <person name="Andreopoulos W."/>
            <person name="Pangilinan J."/>
            <person name="LaButti K."/>
            <person name="Riley R."/>
            <person name="Lipzen A."/>
            <person name="Clum A."/>
            <person name="Drula E."/>
            <person name="Henrissat B."/>
            <person name="Kohler A."/>
            <person name="Grigoriev I.V."/>
            <person name="Martin F.M."/>
            <person name="Hacquard S."/>
        </authorList>
    </citation>
    <scope>NUCLEOTIDE SEQUENCE</scope>
    <source>
        <strain evidence="7">MPI-SDFR-AT-0117</strain>
    </source>
</reference>
<evidence type="ECO:0000256" key="1">
    <source>
        <dbReference type="ARBA" id="ARBA00004173"/>
    </source>
</evidence>
<organism evidence="7 8">
    <name type="scientific">Plectosphaerella plurivora</name>
    <dbReference type="NCBI Taxonomy" id="936078"/>
    <lineage>
        <taxon>Eukaryota</taxon>
        <taxon>Fungi</taxon>
        <taxon>Dikarya</taxon>
        <taxon>Ascomycota</taxon>
        <taxon>Pezizomycotina</taxon>
        <taxon>Sordariomycetes</taxon>
        <taxon>Hypocreomycetidae</taxon>
        <taxon>Glomerellales</taxon>
        <taxon>Plectosphaerellaceae</taxon>
        <taxon>Plectosphaerella</taxon>
    </lineage>
</organism>
<dbReference type="EMBL" id="JAGSXJ010000001">
    <property type="protein sequence ID" value="KAH6697153.1"/>
    <property type="molecule type" value="Genomic_DNA"/>
</dbReference>
<accession>A0A9P8VMG5</accession>
<dbReference type="Proteomes" id="UP000770015">
    <property type="component" value="Unassembled WGS sequence"/>
</dbReference>
<gene>
    <name evidence="7" type="ORF">F5X68DRAFT_226540</name>
</gene>